<protein>
    <recommendedName>
        <fullName evidence="3">DUF177 domain-containing protein</fullName>
    </recommendedName>
</protein>
<dbReference type="EMBL" id="AODF01000014">
    <property type="protein sequence ID" value="EUJ32063.1"/>
    <property type="molecule type" value="Genomic_DNA"/>
</dbReference>
<gene>
    <name evidence="1" type="ORF">MFLO_07757</name>
</gene>
<dbReference type="InterPro" id="IPR003772">
    <property type="entry name" value="YceD"/>
</dbReference>
<accession>A0ABN0RFF3</accession>
<evidence type="ECO:0008006" key="3">
    <source>
        <dbReference type="Google" id="ProtNLM"/>
    </source>
</evidence>
<organism evidence="1 2">
    <name type="scientific">Listeria floridensis FSL S10-1187</name>
    <dbReference type="NCBI Taxonomy" id="1265817"/>
    <lineage>
        <taxon>Bacteria</taxon>
        <taxon>Bacillati</taxon>
        <taxon>Bacillota</taxon>
        <taxon>Bacilli</taxon>
        <taxon>Bacillales</taxon>
        <taxon>Listeriaceae</taxon>
        <taxon>Listeria</taxon>
    </lineage>
</organism>
<comment type="caution">
    <text evidence="1">The sequence shown here is derived from an EMBL/GenBank/DDBJ whole genome shotgun (WGS) entry which is preliminary data.</text>
</comment>
<sequence length="97" mass="11022">MTTETFVKSASQIQDESFHLIEKDTVDLVPVLEELLLVEIPMQVFSEEALDEAELPKGEDWEVKTEDELLEEQASEAPKVDPRLAGLADFFNDKKEN</sequence>
<keyword evidence="2" id="KW-1185">Reference proteome</keyword>
<name>A0ABN0RFF3_9LIST</name>
<evidence type="ECO:0000313" key="1">
    <source>
        <dbReference type="EMBL" id="EUJ32063.1"/>
    </source>
</evidence>
<proteinExistence type="predicted"/>
<dbReference type="Proteomes" id="UP000019249">
    <property type="component" value="Unassembled WGS sequence"/>
</dbReference>
<reference evidence="1 2" key="1">
    <citation type="journal article" date="2014" name="Int. J. Syst. Evol. Microbiol.">
        <title>Listeria floridensis sp. nov., Listeria aquatica sp. nov., Listeria cornellensis sp. nov., Listeria riparia sp. nov. and Listeria grandensis sp. nov., from agricultural and natural environments.</title>
        <authorList>
            <person name="den Bakker H.C."/>
            <person name="Warchocki S."/>
            <person name="Wright E.M."/>
            <person name="Allred A.F."/>
            <person name="Ahlstrom C."/>
            <person name="Manuel C.S."/>
            <person name="Stasiewicz M.J."/>
            <person name="Burrell A."/>
            <person name="Roof S."/>
            <person name="Strawn L."/>
            <person name="Fortes E.D."/>
            <person name="Nightingale K.K."/>
            <person name="Kephart D."/>
            <person name="Wiedmann M."/>
        </authorList>
    </citation>
    <scope>NUCLEOTIDE SEQUENCE [LARGE SCALE GENOMIC DNA]</scope>
    <source>
        <strain evidence="1 2">FSL S10-1187</strain>
    </source>
</reference>
<dbReference type="Pfam" id="PF02620">
    <property type="entry name" value="YceD"/>
    <property type="match status" value="1"/>
</dbReference>
<evidence type="ECO:0000313" key="2">
    <source>
        <dbReference type="Proteomes" id="UP000019249"/>
    </source>
</evidence>